<protein>
    <submittedName>
        <fullName evidence="2">Uncharacterized protein</fullName>
    </submittedName>
</protein>
<organism evidence="2 3">
    <name type="scientific">Daphnia sinensis</name>
    <dbReference type="NCBI Taxonomy" id="1820382"/>
    <lineage>
        <taxon>Eukaryota</taxon>
        <taxon>Metazoa</taxon>
        <taxon>Ecdysozoa</taxon>
        <taxon>Arthropoda</taxon>
        <taxon>Crustacea</taxon>
        <taxon>Branchiopoda</taxon>
        <taxon>Diplostraca</taxon>
        <taxon>Cladocera</taxon>
        <taxon>Anomopoda</taxon>
        <taxon>Daphniidae</taxon>
        <taxon>Daphnia</taxon>
        <taxon>Daphnia similis group</taxon>
    </lineage>
</organism>
<evidence type="ECO:0000256" key="1">
    <source>
        <dbReference type="SAM" id="MobiDB-lite"/>
    </source>
</evidence>
<comment type="caution">
    <text evidence="2">The sequence shown here is derived from an EMBL/GenBank/DDBJ whole genome shotgun (WGS) entry which is preliminary data.</text>
</comment>
<dbReference type="EMBL" id="WJBH02000002">
    <property type="protein sequence ID" value="KAI9562458.1"/>
    <property type="molecule type" value="Genomic_DNA"/>
</dbReference>
<proteinExistence type="predicted"/>
<reference evidence="2 3" key="1">
    <citation type="submission" date="2022-05" db="EMBL/GenBank/DDBJ databases">
        <title>A multi-omics perspective on studying reproductive biology in Daphnia sinensis.</title>
        <authorList>
            <person name="Jia J."/>
        </authorList>
    </citation>
    <scope>NUCLEOTIDE SEQUENCE [LARGE SCALE GENOMIC DNA]</scope>
    <source>
        <strain evidence="2 3">WSL</strain>
    </source>
</reference>
<name>A0AAD5LR64_9CRUS</name>
<accession>A0AAD5LR64</accession>
<sequence length="103" mass="11425">MDHIIRPESATKSSFSNNGSTVAPSWESQLTYSPGQKTSSRSYYERKDRQPILNSKGSGEWSFPGSSVKPDPIHFADYIMLYTKTEGTIDAATTLQPAIDEAY</sequence>
<keyword evidence="3" id="KW-1185">Reference proteome</keyword>
<dbReference type="Proteomes" id="UP000820818">
    <property type="component" value="Linkage Group LG2"/>
</dbReference>
<feature type="region of interest" description="Disordered" evidence="1">
    <location>
        <begin position="1"/>
        <end position="69"/>
    </location>
</feature>
<gene>
    <name evidence="2" type="ORF">GHT06_009891</name>
</gene>
<evidence type="ECO:0000313" key="3">
    <source>
        <dbReference type="Proteomes" id="UP000820818"/>
    </source>
</evidence>
<feature type="compositionally biased region" description="Polar residues" evidence="1">
    <location>
        <begin position="10"/>
        <end position="42"/>
    </location>
</feature>
<evidence type="ECO:0000313" key="2">
    <source>
        <dbReference type="EMBL" id="KAI9562458.1"/>
    </source>
</evidence>
<dbReference type="AlphaFoldDB" id="A0AAD5LR64"/>